<evidence type="ECO:0000259" key="5">
    <source>
        <dbReference type="PROSITE" id="PS51635"/>
    </source>
</evidence>
<gene>
    <name evidence="6" type="ORF">IW261DRAFT_1366851</name>
</gene>
<keyword evidence="2" id="KW-0442">Lipid degradation</keyword>
<sequence>MASDTLNNCPVNLLSLDGGGIRGVSQLIILDEIMKRIQVKKHLIEVPKPCEYFHLIGGSGTGGLNAIMLGRLKMSTEDALHNYKKLATAVFSPDNRKAFYKDGKFKASILEVEIKEIVKNSHVGYTGDELLLDPDAGKGSIGNVFICAKTSVNLESPQRFRTYAGFPNQNPDVMIWEAGRATTATPSIFKAITIVGLGGISASYIDASLGHNNPSKEVRDEAMQLFGNDCPVGVFLSIGTGHPGPNGFQQPRGAEKILSLELMKTVTNIAADCESVSVDFARQYNRSPGTYFRFNVTHGTGVLAVDDWQREADILAHTNAYLRDPNISEKIEEIIESLCSSSSSYTLETFAGHITPASRISMVSLPAFVSSLFIGRQEYFSKLEEYFIECEKPWKRRSFLLYGMGGIGKSQIALKFAQNKQQSRYFSIIFWIDATSESTIVQSLKDIQAKYNHIFKKSFDSSANNENIVLDWISHYDQQEWLLIY</sequence>
<proteinExistence type="predicted"/>
<dbReference type="GO" id="GO:0016042">
    <property type="term" value="P:lipid catabolic process"/>
    <property type="evidence" value="ECO:0007669"/>
    <property type="project" value="UniProtKB-KW"/>
</dbReference>
<evidence type="ECO:0000256" key="2">
    <source>
        <dbReference type="ARBA" id="ARBA00022963"/>
    </source>
</evidence>
<dbReference type="Pfam" id="PF01734">
    <property type="entry name" value="Patatin"/>
    <property type="match status" value="1"/>
</dbReference>
<dbReference type="Pfam" id="PF00931">
    <property type="entry name" value="NB-ARC"/>
    <property type="match status" value="1"/>
</dbReference>
<protein>
    <submittedName>
        <fullName evidence="6">Acyl transferase/acyl hydrolase/lysophospholipase</fullName>
    </submittedName>
</protein>
<evidence type="ECO:0000313" key="7">
    <source>
        <dbReference type="Proteomes" id="UP001175227"/>
    </source>
</evidence>
<dbReference type="SUPFAM" id="SSF52151">
    <property type="entry name" value="FabD/lysophospholipase-like"/>
    <property type="match status" value="1"/>
</dbReference>
<evidence type="ECO:0000256" key="4">
    <source>
        <dbReference type="PROSITE-ProRule" id="PRU01161"/>
    </source>
</evidence>
<dbReference type="Gene3D" id="3.40.1090.10">
    <property type="entry name" value="Cytosolic phospholipase A2 catalytic domain"/>
    <property type="match status" value="1"/>
</dbReference>
<keyword evidence="3" id="KW-0443">Lipid metabolism</keyword>
<dbReference type="PROSITE" id="PS51635">
    <property type="entry name" value="PNPLA"/>
    <property type="match status" value="1"/>
</dbReference>
<dbReference type="InterPro" id="IPR027417">
    <property type="entry name" value="P-loop_NTPase"/>
</dbReference>
<feature type="non-terminal residue" evidence="6">
    <location>
        <position position="1"/>
    </location>
</feature>
<dbReference type="InterPro" id="IPR016035">
    <property type="entry name" value="Acyl_Trfase/lysoPLipase"/>
</dbReference>
<dbReference type="EMBL" id="JAUEPR010000016">
    <property type="protein sequence ID" value="KAK0477682.1"/>
    <property type="molecule type" value="Genomic_DNA"/>
</dbReference>
<dbReference type="InterPro" id="IPR002182">
    <property type="entry name" value="NB-ARC"/>
</dbReference>
<keyword evidence="6" id="KW-0808">Transferase</keyword>
<dbReference type="GO" id="GO:0019369">
    <property type="term" value="P:arachidonate metabolic process"/>
    <property type="evidence" value="ECO:0007669"/>
    <property type="project" value="TreeGrafter"/>
</dbReference>
<dbReference type="GO" id="GO:0016740">
    <property type="term" value="F:transferase activity"/>
    <property type="evidence" value="ECO:0007669"/>
    <property type="project" value="UniProtKB-KW"/>
</dbReference>
<feature type="short sequence motif" description="GXGXXG" evidence="4">
    <location>
        <begin position="18"/>
        <end position="23"/>
    </location>
</feature>
<evidence type="ECO:0000313" key="6">
    <source>
        <dbReference type="EMBL" id="KAK0477682.1"/>
    </source>
</evidence>
<accession>A0AA39P4Z8</accession>
<dbReference type="GO" id="GO:0016020">
    <property type="term" value="C:membrane"/>
    <property type="evidence" value="ECO:0007669"/>
    <property type="project" value="TreeGrafter"/>
</dbReference>
<evidence type="ECO:0000256" key="1">
    <source>
        <dbReference type="ARBA" id="ARBA00022801"/>
    </source>
</evidence>
<comment type="caution">
    <text evidence="4">Lacks conserved residue(s) required for the propagation of feature annotation.</text>
</comment>
<feature type="domain" description="PNPLA" evidence="5">
    <location>
        <begin position="14"/>
        <end position="219"/>
    </location>
</feature>
<dbReference type="GO" id="GO:0046486">
    <property type="term" value="P:glycerolipid metabolic process"/>
    <property type="evidence" value="ECO:0007669"/>
    <property type="project" value="UniProtKB-ARBA"/>
</dbReference>
<keyword evidence="1 6" id="KW-0378">Hydrolase</keyword>
<evidence type="ECO:0000256" key="3">
    <source>
        <dbReference type="ARBA" id="ARBA00023098"/>
    </source>
</evidence>
<dbReference type="GO" id="GO:0047499">
    <property type="term" value="F:calcium-independent phospholipase A2 activity"/>
    <property type="evidence" value="ECO:0007669"/>
    <property type="project" value="TreeGrafter"/>
</dbReference>
<dbReference type="PANTHER" id="PTHR24185">
    <property type="entry name" value="CALCIUM-INDEPENDENT PHOSPHOLIPASE A2-GAMMA"/>
    <property type="match status" value="1"/>
</dbReference>
<reference evidence="6" key="1">
    <citation type="submission" date="2023-06" db="EMBL/GenBank/DDBJ databases">
        <authorList>
            <consortium name="Lawrence Berkeley National Laboratory"/>
            <person name="Ahrendt S."/>
            <person name="Sahu N."/>
            <person name="Indic B."/>
            <person name="Wong-Bajracharya J."/>
            <person name="Merenyi Z."/>
            <person name="Ke H.-M."/>
            <person name="Monk M."/>
            <person name="Kocsube S."/>
            <person name="Drula E."/>
            <person name="Lipzen A."/>
            <person name="Balint B."/>
            <person name="Henrissat B."/>
            <person name="Andreopoulos B."/>
            <person name="Martin F.M."/>
            <person name="Harder C.B."/>
            <person name="Rigling D."/>
            <person name="Ford K.L."/>
            <person name="Foster G.D."/>
            <person name="Pangilinan J."/>
            <person name="Papanicolaou A."/>
            <person name="Barry K."/>
            <person name="LaButti K."/>
            <person name="Viragh M."/>
            <person name="Koriabine M."/>
            <person name="Yan M."/>
            <person name="Riley R."/>
            <person name="Champramary S."/>
            <person name="Plett K.L."/>
            <person name="Tsai I.J."/>
            <person name="Slot J."/>
            <person name="Sipos G."/>
            <person name="Plett J."/>
            <person name="Nagy L.G."/>
            <person name="Grigoriev I.V."/>
        </authorList>
    </citation>
    <scope>NUCLEOTIDE SEQUENCE</scope>
    <source>
        <strain evidence="6">ICMP 16352</strain>
    </source>
</reference>
<dbReference type="Gene3D" id="3.40.50.300">
    <property type="entry name" value="P-loop containing nucleotide triphosphate hydrolases"/>
    <property type="match status" value="1"/>
</dbReference>
<comment type="caution">
    <text evidence="6">The sequence shown here is derived from an EMBL/GenBank/DDBJ whole genome shotgun (WGS) entry which is preliminary data.</text>
</comment>
<name>A0AA39P4Z8_9AGAR</name>
<dbReference type="InterPro" id="IPR002641">
    <property type="entry name" value="PNPLA_dom"/>
</dbReference>
<dbReference type="Proteomes" id="UP001175227">
    <property type="component" value="Unassembled WGS sequence"/>
</dbReference>
<keyword evidence="7" id="KW-1185">Reference proteome</keyword>
<dbReference type="AlphaFoldDB" id="A0AA39P4Z8"/>
<dbReference type="CDD" id="cd07216">
    <property type="entry name" value="Pat17_PNPLA8_PNPLA9_like3"/>
    <property type="match status" value="1"/>
</dbReference>
<organism evidence="6 7">
    <name type="scientific">Armillaria novae-zelandiae</name>
    <dbReference type="NCBI Taxonomy" id="153914"/>
    <lineage>
        <taxon>Eukaryota</taxon>
        <taxon>Fungi</taxon>
        <taxon>Dikarya</taxon>
        <taxon>Basidiomycota</taxon>
        <taxon>Agaricomycotina</taxon>
        <taxon>Agaricomycetes</taxon>
        <taxon>Agaricomycetidae</taxon>
        <taxon>Agaricales</taxon>
        <taxon>Marasmiineae</taxon>
        <taxon>Physalacriaceae</taxon>
        <taxon>Armillaria</taxon>
    </lineage>
</organism>
<dbReference type="SUPFAM" id="SSF52540">
    <property type="entry name" value="P-loop containing nucleoside triphosphate hydrolases"/>
    <property type="match status" value="1"/>
</dbReference>
<dbReference type="PANTHER" id="PTHR24185:SF1">
    <property type="entry name" value="CALCIUM-INDEPENDENT PHOSPHOLIPASE A2-GAMMA"/>
    <property type="match status" value="1"/>
</dbReference>